<dbReference type="AlphaFoldDB" id="A0A816JC42"/>
<feature type="compositionally biased region" description="Basic and acidic residues" evidence="1">
    <location>
        <begin position="83"/>
        <end position="108"/>
    </location>
</feature>
<feature type="compositionally biased region" description="Basic residues" evidence="1">
    <location>
        <begin position="61"/>
        <end position="82"/>
    </location>
</feature>
<dbReference type="Proteomes" id="UP001295469">
    <property type="component" value="Chromosome C09"/>
</dbReference>
<protein>
    <submittedName>
        <fullName evidence="2">(rape) hypothetical protein</fullName>
    </submittedName>
</protein>
<proteinExistence type="predicted"/>
<sequence length="133" mass="14420">MEEVNMASAIRVGNAMSLEPRNMGMMSDTAAFSDSATGSWNPRGPTGYNIGISDACSSGTKGRKTYQRRRPGSFVRKARGKYFKAEASREGKMKDKAPAVAEKRKSSNDVETSQYSPRSKKPAVVPNEGPPNL</sequence>
<feature type="region of interest" description="Disordered" evidence="1">
    <location>
        <begin position="33"/>
        <end position="133"/>
    </location>
</feature>
<name>A0A816JC42_BRANA</name>
<accession>A0A816JC42</accession>
<evidence type="ECO:0000256" key="1">
    <source>
        <dbReference type="SAM" id="MobiDB-lite"/>
    </source>
</evidence>
<gene>
    <name evidence="2" type="ORF">DARMORV10_C09P63560.1</name>
</gene>
<evidence type="ECO:0000313" key="2">
    <source>
        <dbReference type="EMBL" id="CAF1785407.1"/>
    </source>
</evidence>
<organism evidence="2">
    <name type="scientific">Brassica napus</name>
    <name type="common">Rape</name>
    <dbReference type="NCBI Taxonomy" id="3708"/>
    <lineage>
        <taxon>Eukaryota</taxon>
        <taxon>Viridiplantae</taxon>
        <taxon>Streptophyta</taxon>
        <taxon>Embryophyta</taxon>
        <taxon>Tracheophyta</taxon>
        <taxon>Spermatophyta</taxon>
        <taxon>Magnoliopsida</taxon>
        <taxon>eudicotyledons</taxon>
        <taxon>Gunneridae</taxon>
        <taxon>Pentapetalae</taxon>
        <taxon>rosids</taxon>
        <taxon>malvids</taxon>
        <taxon>Brassicales</taxon>
        <taxon>Brassicaceae</taxon>
        <taxon>Brassiceae</taxon>
        <taxon>Brassica</taxon>
    </lineage>
</organism>
<dbReference type="EMBL" id="HG994373">
    <property type="protein sequence ID" value="CAF1785407.1"/>
    <property type="molecule type" value="Genomic_DNA"/>
</dbReference>
<reference evidence="2" key="1">
    <citation type="submission" date="2021-01" db="EMBL/GenBank/DDBJ databases">
        <authorList>
            <consortium name="Genoscope - CEA"/>
            <person name="William W."/>
        </authorList>
    </citation>
    <scope>NUCLEOTIDE SEQUENCE</scope>
</reference>